<dbReference type="InterPro" id="IPR008906">
    <property type="entry name" value="HATC_C_dom"/>
</dbReference>
<dbReference type="GO" id="GO:0046983">
    <property type="term" value="F:protein dimerization activity"/>
    <property type="evidence" value="ECO:0007669"/>
    <property type="project" value="InterPro"/>
</dbReference>
<organism evidence="3 4">
    <name type="scientific">Deinandra increscens subsp. villosa</name>
    <dbReference type="NCBI Taxonomy" id="3103831"/>
    <lineage>
        <taxon>Eukaryota</taxon>
        <taxon>Viridiplantae</taxon>
        <taxon>Streptophyta</taxon>
        <taxon>Embryophyta</taxon>
        <taxon>Tracheophyta</taxon>
        <taxon>Spermatophyta</taxon>
        <taxon>Magnoliopsida</taxon>
        <taxon>eudicotyledons</taxon>
        <taxon>Gunneridae</taxon>
        <taxon>Pentapetalae</taxon>
        <taxon>asterids</taxon>
        <taxon>campanulids</taxon>
        <taxon>Asterales</taxon>
        <taxon>Asteraceae</taxon>
        <taxon>Asteroideae</taxon>
        <taxon>Heliantheae alliance</taxon>
        <taxon>Madieae</taxon>
        <taxon>Madiinae</taxon>
        <taxon>Deinandra</taxon>
    </lineage>
</organism>
<feature type="domain" description="TTF-type" evidence="2">
    <location>
        <begin position="166"/>
        <end position="262"/>
    </location>
</feature>
<dbReference type="Pfam" id="PF14291">
    <property type="entry name" value="DUF4371"/>
    <property type="match status" value="1"/>
</dbReference>
<dbReference type="PANTHER" id="PTHR45749:SF35">
    <property type="entry name" value="AC-LIKE TRANSPOSASE-RELATED"/>
    <property type="match status" value="1"/>
</dbReference>
<keyword evidence="4" id="KW-1185">Reference proteome</keyword>
<dbReference type="SUPFAM" id="SSF53098">
    <property type="entry name" value="Ribonuclease H-like"/>
    <property type="match status" value="1"/>
</dbReference>
<evidence type="ECO:0000259" key="2">
    <source>
        <dbReference type="SMART" id="SM00597"/>
    </source>
</evidence>
<sequence length="864" mass="99482">MAPKSFYKYKSGSMKLKKKKLEKELIKSQEGAILSYFSKQATTSNVDEDGVDMDDVDREDVDVNVVGENVDVNADEDDVDVNVVGENIDVNVDEDVDNANKDEDDADGNMDEDDADGNMDEDNVEVKIDIFDPRMWEGLSPNLINELVKKGPKRDLTFTKGPLDKFGRRFSSAMFTRNLSNKQSCDRDWLVYSKELDKLFCFCCKLFKNGLPKGSLDGEGYVNWKNASSRLKDHELSVEHVENMKQWYEMRQRLNVGETIDKVAYAQYMKEKDYWKQVMLRIIALIKYLAKHNLAFRGKKEKLNEKGNGNFMGLIEMLGEFDPIMKEHVRRVTHDELRVHYLGHNIQNELIILLADEVKLKIIKKIKQAKYYSIILDCTPDKSHQEQMTLIVRYVDFNSNPIKVEESFLGFLVVKNTTGKGLFDVTLEELKSLGLDIDDIRGQGYDNGSNMKGIHQGVQRRFLDINPRAFYTACGCHSLNLTLCDMAKSSIKSKNFFGTIQKIYTIFANSTKRWQILKDNVHGLTLKSLSTTRWESRVESVKPIRFQLADIREAVLQVGENDDDPFIQGVATTLGETDLGDFSFLVSIVIWYELLLKVNIVSKKLQSKDMILDVAIEEVDKLIEFFKEFREVGFAKSINEAKEIAIELGVDPVFPQKRRIRRKKQFDESSSEPETLLSPEENFKVNWFLVLVDQAIVSLETRFEQYKEYEKIFGFLVPKKLRELEEKDLKSCCNRLQDALKYGEESDIDADELFLELKTFETFLPRCIMSPFDALAHLQRDSFFPNAIIAYKVMLTVPVTVASAERSFSKLKLLKTYLRSTMTQERLNGLAILSIENNMLENVDYEELIEKFATKNAQRASRFV</sequence>
<reference evidence="3 4" key="1">
    <citation type="submission" date="2024-04" db="EMBL/GenBank/DDBJ databases">
        <title>The reference genome of an endangered Asteraceae, Deinandra increscens subsp. villosa, native to the Central Coast of California.</title>
        <authorList>
            <person name="Guilliams M."/>
            <person name="Hasenstab-Lehman K."/>
            <person name="Meyer R."/>
            <person name="Mcevoy S."/>
        </authorList>
    </citation>
    <scope>NUCLEOTIDE SEQUENCE [LARGE SCALE GENOMIC DNA]</scope>
    <source>
        <tissue evidence="3">Leaf</tissue>
    </source>
</reference>
<dbReference type="PANTHER" id="PTHR45749">
    <property type="match status" value="1"/>
</dbReference>
<evidence type="ECO:0000313" key="3">
    <source>
        <dbReference type="EMBL" id="KAK9067491.1"/>
    </source>
</evidence>
<gene>
    <name evidence="3" type="ORF">SSX86_014821</name>
</gene>
<dbReference type="InterPro" id="IPR025398">
    <property type="entry name" value="DUF4371"/>
</dbReference>
<dbReference type="Proteomes" id="UP001408789">
    <property type="component" value="Unassembled WGS sequence"/>
</dbReference>
<dbReference type="SMART" id="SM00597">
    <property type="entry name" value="ZnF_TTF"/>
    <property type="match status" value="1"/>
</dbReference>
<accession>A0AAP0D497</accession>
<proteinExistence type="predicted"/>
<evidence type="ECO:0000256" key="1">
    <source>
        <dbReference type="SAM" id="MobiDB-lite"/>
    </source>
</evidence>
<protein>
    <recommendedName>
        <fullName evidence="2">TTF-type domain-containing protein</fullName>
    </recommendedName>
</protein>
<name>A0AAP0D497_9ASTR</name>
<comment type="caution">
    <text evidence="3">The sequence shown here is derived from an EMBL/GenBank/DDBJ whole genome shotgun (WGS) entry which is preliminary data.</text>
</comment>
<feature type="region of interest" description="Disordered" evidence="1">
    <location>
        <begin position="94"/>
        <end position="120"/>
    </location>
</feature>
<dbReference type="Pfam" id="PF05699">
    <property type="entry name" value="Dimer_Tnp_hAT"/>
    <property type="match status" value="1"/>
</dbReference>
<evidence type="ECO:0000313" key="4">
    <source>
        <dbReference type="Proteomes" id="UP001408789"/>
    </source>
</evidence>
<dbReference type="AlphaFoldDB" id="A0AAP0D497"/>
<dbReference type="InterPro" id="IPR006580">
    <property type="entry name" value="Znf_TTF"/>
</dbReference>
<dbReference type="InterPro" id="IPR012337">
    <property type="entry name" value="RNaseH-like_sf"/>
</dbReference>
<dbReference type="EMBL" id="JBCNJP010000015">
    <property type="protein sequence ID" value="KAK9067491.1"/>
    <property type="molecule type" value="Genomic_DNA"/>
</dbReference>